<name>A0A844ASX3_9BURK</name>
<evidence type="ECO:0000313" key="5">
    <source>
        <dbReference type="Proteomes" id="UP000487350"/>
    </source>
</evidence>
<sequence>MFHLNVRVAWHDNRWNGAVCTDPLANSYCLDLERIRSSRQDGQEVKFSGKLFADLGPDDLPPCKAESGAFMNREQWVRTVEHPYAGNKKTKDTHGHLLKTNIPVPPYSTFAVPFYWMLRGNQDEIEAGLSTPLPPDQEPPFPSPWVFSKERQRALCDLFFGRLTDGNSLVFFYTKSGHPLEETYPRLVVGVGTVEAKSAILEYDSTVPGNTYPLWDGKFRHSIRPEGHKGFLLPYHEYLEPTCDSVEDARRRGLLGEIAVVPEAVDTMSFSYAGELASADVALSVLAKCLVSVRKIKQHGIAPGPWDQREEWLNQQISKAWTDRGAFPGAGAALEALGMRLGTSLMLELMARNEISANDDPWPVLDQLLRGAKAPPQDAYKADIKAVSNTWIGLSDDRRQLLRLLSRMSLSPAQSRRWFEPGRRKNASRSSVKDAEILANPYRIAECDIGDDSDVAISMATIDRGLMPDAIVQAAHPVEEPSFVGSALDWRRVRAGLVTVLRRSALGGDALLSDEGALLALGKLDLARPCEAPLDWLNGNEKLLAQEIVRHRLIINHETDEAVQCVQLKELSEREKQLSNLLTARAGAQVPSTAEEWSGLILEALNENGTHPDLENPRHKSALVEQAQALERLTTRKLSVLVGRAGTGKTTVLAGLLKSKKLAAEGILFLAPTGKARVRLSQKANTSAMTVAQFLFQLKRYDGMRQIVRFEGEEKYRKEKTVVIDECSMLTMDDLLAVLLALDLTHVKRMILVGDPNQLPPIGVGRPFADLVAHLDSANSGSAHFGALARLGIELRTAGQDESSDTLKLASWFTREQQPADAEWVLSESGQGEDLNDLRVCTWKTPSDLYTLLGMQFVSALGLASPVDVETFNAALGLTKEGWVPYDDHNGAERFQILSPVRLQPHGVHQLNRWCQRTFRGPQLASSRQPWGLSLGDEEIVWGDKVILTRNGKKDGWNGKLKQKVEGEYLANGEIGIAAQPPGDGKGKFMNIAFAQRPDVRFGFRRSQFSSDHAPLELAYALTVHKAQGSEFDTVFVVLPEKTRFLSRELVYTALTRSKKQLVLLVQGNDASALYELSKPTNSETAKRNTNLFAVGIRHGDDFPYAAHLVHRTSKNVMVQSKSELALATYFAGADVGLADYTYNRKLEGEGYPYRLRPDFSWETDAGELILWEHLGMLDREDYKQGWAKKRAWYASNGYVEDVNLFISSEGPGLDMNHVESVAKKVKTALNR</sequence>
<reference evidence="4 5" key="1">
    <citation type="submission" date="2019-11" db="EMBL/GenBank/DDBJ databases">
        <title>Caenimonas koreensis gen. nov., sp. nov., isolated from activated sludge.</title>
        <authorList>
            <person name="Seung H.R."/>
        </authorList>
    </citation>
    <scope>NUCLEOTIDE SEQUENCE [LARGE SCALE GENOMIC DNA]</scope>
    <source>
        <strain evidence="4 5">EMB320</strain>
    </source>
</reference>
<evidence type="ECO:0000256" key="2">
    <source>
        <dbReference type="ARBA" id="ARBA00022840"/>
    </source>
</evidence>
<accession>A0A844ASX3</accession>
<dbReference type="GO" id="GO:0003678">
    <property type="term" value="F:DNA helicase activity"/>
    <property type="evidence" value="ECO:0007669"/>
    <property type="project" value="UniProtKB-ARBA"/>
</dbReference>
<dbReference type="CDD" id="cd18809">
    <property type="entry name" value="SF1_C_RecD"/>
    <property type="match status" value="1"/>
</dbReference>
<dbReference type="Proteomes" id="UP000487350">
    <property type="component" value="Unassembled WGS sequence"/>
</dbReference>
<dbReference type="SUPFAM" id="SSF52540">
    <property type="entry name" value="P-loop containing nucleoside triphosphate hydrolases"/>
    <property type="match status" value="2"/>
</dbReference>
<dbReference type="Pfam" id="PF13604">
    <property type="entry name" value="AAA_30"/>
    <property type="match status" value="1"/>
</dbReference>
<dbReference type="GO" id="GO:0005524">
    <property type="term" value="F:ATP binding"/>
    <property type="evidence" value="ECO:0007669"/>
    <property type="project" value="UniProtKB-KW"/>
</dbReference>
<dbReference type="Gene3D" id="3.40.50.300">
    <property type="entry name" value="P-loop containing nucleotide triphosphate hydrolases"/>
    <property type="match status" value="2"/>
</dbReference>
<gene>
    <name evidence="4" type="ORF">GHT07_09110</name>
</gene>
<dbReference type="InterPro" id="IPR050534">
    <property type="entry name" value="Coronavir_polyprotein_1ab"/>
</dbReference>
<dbReference type="Gene3D" id="2.30.30.940">
    <property type="match status" value="1"/>
</dbReference>
<protein>
    <submittedName>
        <fullName evidence="4">AAA family ATPase</fullName>
    </submittedName>
</protein>
<dbReference type="InterPro" id="IPR027417">
    <property type="entry name" value="P-loop_NTPase"/>
</dbReference>
<keyword evidence="2" id="KW-0067">ATP-binding</keyword>
<feature type="domain" description="UvrD-like helicase C-terminal" evidence="3">
    <location>
        <begin position="1018"/>
        <end position="1065"/>
    </location>
</feature>
<keyword evidence="1" id="KW-0547">Nucleotide-binding</keyword>
<dbReference type="InterPro" id="IPR027785">
    <property type="entry name" value="UvrD-like_helicase_C"/>
</dbReference>
<dbReference type="OrthoDB" id="9803432at2"/>
<dbReference type="CDD" id="cd17933">
    <property type="entry name" value="DEXSc_RecD-like"/>
    <property type="match status" value="1"/>
</dbReference>
<dbReference type="AlphaFoldDB" id="A0A844ASX3"/>
<dbReference type="EMBL" id="WJBU01000008">
    <property type="protein sequence ID" value="MRD47435.1"/>
    <property type="molecule type" value="Genomic_DNA"/>
</dbReference>
<organism evidence="4 5">
    <name type="scientific">Caenimonas koreensis DSM 17982</name>
    <dbReference type="NCBI Taxonomy" id="1121255"/>
    <lineage>
        <taxon>Bacteria</taxon>
        <taxon>Pseudomonadati</taxon>
        <taxon>Pseudomonadota</taxon>
        <taxon>Betaproteobacteria</taxon>
        <taxon>Burkholderiales</taxon>
        <taxon>Comamonadaceae</taxon>
        <taxon>Caenimonas</taxon>
    </lineage>
</organism>
<dbReference type="PANTHER" id="PTHR43788:SF6">
    <property type="entry name" value="DNA HELICASE B"/>
    <property type="match status" value="1"/>
</dbReference>
<dbReference type="Pfam" id="PF13538">
    <property type="entry name" value="UvrD_C_2"/>
    <property type="match status" value="1"/>
</dbReference>
<keyword evidence="5" id="KW-1185">Reference proteome</keyword>
<evidence type="ECO:0000259" key="3">
    <source>
        <dbReference type="Pfam" id="PF13538"/>
    </source>
</evidence>
<proteinExistence type="predicted"/>
<dbReference type="PANTHER" id="PTHR43788">
    <property type="entry name" value="DNA2/NAM7 HELICASE FAMILY MEMBER"/>
    <property type="match status" value="1"/>
</dbReference>
<evidence type="ECO:0000256" key="1">
    <source>
        <dbReference type="ARBA" id="ARBA00022741"/>
    </source>
</evidence>
<comment type="caution">
    <text evidence="4">The sequence shown here is derived from an EMBL/GenBank/DDBJ whole genome shotgun (WGS) entry which is preliminary data.</text>
</comment>
<evidence type="ECO:0000313" key="4">
    <source>
        <dbReference type="EMBL" id="MRD47435.1"/>
    </source>
</evidence>